<evidence type="ECO:0000313" key="10">
    <source>
        <dbReference type="EMBL" id="TYL38914.1"/>
    </source>
</evidence>
<dbReference type="OrthoDB" id="27513at2157"/>
<keyword evidence="11" id="KW-1185">Reference proteome</keyword>
<name>A0A8J8Q4S0_9EURY</name>
<evidence type="ECO:0000256" key="8">
    <source>
        <dbReference type="HAMAP-Rule" id="MF_00135"/>
    </source>
</evidence>
<evidence type="ECO:0000256" key="6">
    <source>
        <dbReference type="ARBA" id="ARBA00023141"/>
    </source>
</evidence>
<evidence type="ECO:0000256" key="2">
    <source>
        <dbReference type="ARBA" id="ARBA00004664"/>
    </source>
</evidence>
<evidence type="ECO:0000256" key="1">
    <source>
        <dbReference type="ARBA" id="ARBA00001164"/>
    </source>
</evidence>
<dbReference type="InterPro" id="IPR001240">
    <property type="entry name" value="PRAI_dom"/>
</dbReference>
<keyword evidence="5 8" id="KW-0822">Tryptophan biosynthesis</keyword>
<evidence type="ECO:0000256" key="7">
    <source>
        <dbReference type="ARBA" id="ARBA00023235"/>
    </source>
</evidence>
<gene>
    <name evidence="8" type="primary">trpF</name>
    <name evidence="10" type="ORF">CV102_10430</name>
</gene>
<keyword evidence="6 8" id="KW-0057">Aromatic amino acid biosynthesis</keyword>
<dbReference type="UniPathway" id="UPA00035">
    <property type="reaction ID" value="UER00042"/>
</dbReference>
<keyword evidence="4 8" id="KW-0028">Amino-acid biosynthesis</keyword>
<dbReference type="HAMAP" id="MF_00135">
    <property type="entry name" value="PRAI"/>
    <property type="match status" value="1"/>
</dbReference>
<dbReference type="InterPro" id="IPR044643">
    <property type="entry name" value="TrpF_fam"/>
</dbReference>
<dbReference type="Pfam" id="PF00697">
    <property type="entry name" value="PRAI"/>
    <property type="match status" value="1"/>
</dbReference>
<proteinExistence type="inferred from homology"/>
<feature type="domain" description="N-(5'phosphoribosyl) anthranilate isomerase (PRAI)" evidence="9">
    <location>
        <begin position="4"/>
        <end position="207"/>
    </location>
</feature>
<dbReference type="AlphaFoldDB" id="A0A8J8Q4S0"/>
<dbReference type="RefSeq" id="WP_148857915.1">
    <property type="nucleotide sequence ID" value="NZ_PHNJ01000004.1"/>
</dbReference>
<dbReference type="CDD" id="cd00405">
    <property type="entry name" value="PRAI"/>
    <property type="match status" value="1"/>
</dbReference>
<comment type="similarity">
    <text evidence="3 8">Belongs to the TrpF family.</text>
</comment>
<reference evidence="10" key="1">
    <citation type="submission" date="2017-11" db="EMBL/GenBank/DDBJ databases">
        <authorList>
            <person name="Kajale S.C."/>
            <person name="Sharma A."/>
        </authorList>
    </citation>
    <scope>NUCLEOTIDE SEQUENCE</scope>
    <source>
        <strain evidence="10">LS1_42</strain>
    </source>
</reference>
<evidence type="ECO:0000256" key="3">
    <source>
        <dbReference type="ARBA" id="ARBA00007571"/>
    </source>
</evidence>
<keyword evidence="7 8" id="KW-0413">Isomerase</keyword>
<dbReference type="PANTHER" id="PTHR42894">
    <property type="entry name" value="N-(5'-PHOSPHORIBOSYL)ANTHRANILATE ISOMERASE"/>
    <property type="match status" value="1"/>
</dbReference>
<accession>A0A8J8Q4S0</accession>
<dbReference type="EC" id="5.3.1.24" evidence="8"/>
<evidence type="ECO:0000313" key="11">
    <source>
        <dbReference type="Proteomes" id="UP000766904"/>
    </source>
</evidence>
<dbReference type="PANTHER" id="PTHR42894:SF1">
    <property type="entry name" value="N-(5'-PHOSPHORIBOSYL)ANTHRANILATE ISOMERASE"/>
    <property type="match status" value="1"/>
</dbReference>
<evidence type="ECO:0000256" key="4">
    <source>
        <dbReference type="ARBA" id="ARBA00022605"/>
    </source>
</evidence>
<dbReference type="Gene3D" id="3.20.20.70">
    <property type="entry name" value="Aldolase class I"/>
    <property type="match status" value="1"/>
</dbReference>
<evidence type="ECO:0000259" key="9">
    <source>
        <dbReference type="Pfam" id="PF00697"/>
    </source>
</evidence>
<dbReference type="EMBL" id="PHNJ01000004">
    <property type="protein sequence ID" value="TYL38914.1"/>
    <property type="molecule type" value="Genomic_DNA"/>
</dbReference>
<dbReference type="SUPFAM" id="SSF51366">
    <property type="entry name" value="Ribulose-phoshate binding barrel"/>
    <property type="match status" value="1"/>
</dbReference>
<comment type="caution">
    <text evidence="10">The sequence shown here is derived from an EMBL/GenBank/DDBJ whole genome shotgun (WGS) entry which is preliminary data.</text>
</comment>
<dbReference type="GO" id="GO:0000162">
    <property type="term" value="P:L-tryptophan biosynthetic process"/>
    <property type="evidence" value="ECO:0007669"/>
    <property type="project" value="UniProtKB-UniRule"/>
</dbReference>
<comment type="catalytic activity">
    <reaction evidence="1 8">
        <text>N-(5-phospho-beta-D-ribosyl)anthranilate = 1-(2-carboxyphenylamino)-1-deoxy-D-ribulose 5-phosphate</text>
        <dbReference type="Rhea" id="RHEA:21540"/>
        <dbReference type="ChEBI" id="CHEBI:18277"/>
        <dbReference type="ChEBI" id="CHEBI:58613"/>
        <dbReference type="EC" id="5.3.1.24"/>
    </reaction>
</comment>
<sequence>MTRVKICGITTEDDLETAVDAGTDAIGVICDVPVDTHRELSPDRAAELVAAAPPFVTTVLVTMPDDPVAATELMDVVGADALQVHGTLEPAELASVRERIDATLLVALDADDATAAIAERYDAVADGLLVDTPGEGGGGGTGETHDWTRTRTATAALDSPLILAGGLSPENVADAVRTVDPFAVDVASGVETRDGGKDADAVRTFVERAKTASTPALQS</sequence>
<evidence type="ECO:0000256" key="5">
    <source>
        <dbReference type="ARBA" id="ARBA00022822"/>
    </source>
</evidence>
<dbReference type="Proteomes" id="UP000766904">
    <property type="component" value="Unassembled WGS sequence"/>
</dbReference>
<dbReference type="InterPro" id="IPR011060">
    <property type="entry name" value="RibuloseP-bd_barrel"/>
</dbReference>
<organism evidence="10 11">
    <name type="scientific">Natronococcus pandeyae</name>
    <dbReference type="NCBI Taxonomy" id="2055836"/>
    <lineage>
        <taxon>Archaea</taxon>
        <taxon>Methanobacteriati</taxon>
        <taxon>Methanobacteriota</taxon>
        <taxon>Stenosarchaea group</taxon>
        <taxon>Halobacteria</taxon>
        <taxon>Halobacteriales</taxon>
        <taxon>Natrialbaceae</taxon>
        <taxon>Natronococcus</taxon>
    </lineage>
</organism>
<comment type="pathway">
    <text evidence="2 8">Amino-acid biosynthesis; L-tryptophan biosynthesis; L-tryptophan from chorismate: step 3/5.</text>
</comment>
<dbReference type="InterPro" id="IPR013785">
    <property type="entry name" value="Aldolase_TIM"/>
</dbReference>
<dbReference type="GO" id="GO:0004640">
    <property type="term" value="F:phosphoribosylanthranilate isomerase activity"/>
    <property type="evidence" value="ECO:0007669"/>
    <property type="project" value="UniProtKB-UniRule"/>
</dbReference>
<protein>
    <recommendedName>
        <fullName evidence="8">N-(5'-phosphoribosyl)anthranilate isomerase</fullName>
        <shortName evidence="8">PRAI</shortName>
        <ecNumber evidence="8">5.3.1.24</ecNumber>
    </recommendedName>
</protein>